<comment type="caution">
    <text evidence="1">The sequence shown here is derived from an EMBL/GenBank/DDBJ whole genome shotgun (WGS) entry which is preliminary data.</text>
</comment>
<proteinExistence type="predicted"/>
<name>A0AAV7TWE0_PLEWA</name>
<evidence type="ECO:0000313" key="1">
    <source>
        <dbReference type="EMBL" id="KAJ1180576.1"/>
    </source>
</evidence>
<sequence length="100" mass="10787">MISHFRYHLGNLVPSGQSHTICCDVATVPSFVLIDMAVCHGAPHGEAKQALCPSDLLGHAAELFVYDNRGDSRSIPLRGDRYGADGAVTSSSHIMYFRVA</sequence>
<keyword evidence="2" id="KW-1185">Reference proteome</keyword>
<evidence type="ECO:0000313" key="2">
    <source>
        <dbReference type="Proteomes" id="UP001066276"/>
    </source>
</evidence>
<organism evidence="1 2">
    <name type="scientific">Pleurodeles waltl</name>
    <name type="common">Iberian ribbed newt</name>
    <dbReference type="NCBI Taxonomy" id="8319"/>
    <lineage>
        <taxon>Eukaryota</taxon>
        <taxon>Metazoa</taxon>
        <taxon>Chordata</taxon>
        <taxon>Craniata</taxon>
        <taxon>Vertebrata</taxon>
        <taxon>Euteleostomi</taxon>
        <taxon>Amphibia</taxon>
        <taxon>Batrachia</taxon>
        <taxon>Caudata</taxon>
        <taxon>Salamandroidea</taxon>
        <taxon>Salamandridae</taxon>
        <taxon>Pleurodelinae</taxon>
        <taxon>Pleurodeles</taxon>
    </lineage>
</organism>
<dbReference type="EMBL" id="JANPWB010000006">
    <property type="protein sequence ID" value="KAJ1180576.1"/>
    <property type="molecule type" value="Genomic_DNA"/>
</dbReference>
<protein>
    <submittedName>
        <fullName evidence="1">Uncharacterized protein</fullName>
    </submittedName>
</protein>
<accession>A0AAV7TWE0</accession>
<gene>
    <name evidence="1" type="ORF">NDU88_005797</name>
</gene>
<reference evidence="1" key="1">
    <citation type="journal article" date="2022" name="bioRxiv">
        <title>Sequencing and chromosome-scale assembly of the giantPleurodeles waltlgenome.</title>
        <authorList>
            <person name="Brown T."/>
            <person name="Elewa A."/>
            <person name="Iarovenko S."/>
            <person name="Subramanian E."/>
            <person name="Araus A.J."/>
            <person name="Petzold A."/>
            <person name="Susuki M."/>
            <person name="Suzuki K.-i.T."/>
            <person name="Hayashi T."/>
            <person name="Toyoda A."/>
            <person name="Oliveira C."/>
            <person name="Osipova E."/>
            <person name="Leigh N.D."/>
            <person name="Simon A."/>
            <person name="Yun M.H."/>
        </authorList>
    </citation>
    <scope>NUCLEOTIDE SEQUENCE</scope>
    <source>
        <strain evidence="1">20211129_DDA</strain>
        <tissue evidence="1">Liver</tissue>
    </source>
</reference>
<dbReference type="Proteomes" id="UP001066276">
    <property type="component" value="Chromosome 3_2"/>
</dbReference>
<dbReference type="AlphaFoldDB" id="A0AAV7TWE0"/>